<dbReference type="Pfam" id="PF08874">
    <property type="entry name" value="DUF1835"/>
    <property type="match status" value="1"/>
</dbReference>
<name>A0A5S5BQP2_9BACL</name>
<sequence>MDQGMKSRLDGLKDREARRLLREMVGLAENAADAEETERLTLADDLLELAYRYVEQSQGMLAESDALRLNVHLVFSMSDAGSLKVTLSKLGMRQKSQVLAFDDQFSVGPIWQLDTKDGQQFRDHWLMQHVPDLGYWLSKNRDHRIGRMLETLYAIPADKTITIWCADNAHDQTGLRFALHLLRGRRQPIRIANVSEMYLVAFGDVGSRFEAPFAQGQMGREQYIELVRRSEDLPLLVEEERLRYEAEWLELASGQRALRLWRDGRIVSCAVDELDEVILAMVAELQAASEARAYVKAGTLLVSLLERERQALGDSFLQERLWHLIGEGKLAFSGLPGAVHRFGVRVV</sequence>
<dbReference type="Pfam" id="PF12395">
    <property type="entry name" value="DUF3658"/>
    <property type="match status" value="1"/>
</dbReference>
<dbReference type="Proteomes" id="UP000323257">
    <property type="component" value="Unassembled WGS sequence"/>
</dbReference>
<reference evidence="3 4" key="1">
    <citation type="submission" date="2019-07" db="EMBL/GenBank/DDBJ databases">
        <title>Genomic Encyclopedia of Type Strains, Phase III (KMG-III): the genomes of soil and plant-associated and newly described type strains.</title>
        <authorList>
            <person name="Whitman W."/>
        </authorList>
    </citation>
    <scope>NUCLEOTIDE SEQUENCE [LARGE SCALE GENOMIC DNA]</scope>
    <source>
        <strain evidence="3 4">BL24</strain>
    </source>
</reference>
<feature type="domain" description="DUF1835" evidence="1">
    <location>
        <begin position="71"/>
        <end position="192"/>
    </location>
</feature>
<keyword evidence="4" id="KW-1185">Reference proteome</keyword>
<evidence type="ECO:0000259" key="2">
    <source>
        <dbReference type="Pfam" id="PF12395"/>
    </source>
</evidence>
<dbReference type="InterPro" id="IPR022123">
    <property type="entry name" value="DUF3658"/>
</dbReference>
<dbReference type="InterPro" id="IPR014973">
    <property type="entry name" value="DUF1835"/>
</dbReference>
<evidence type="ECO:0000259" key="1">
    <source>
        <dbReference type="Pfam" id="PF08874"/>
    </source>
</evidence>
<dbReference type="EMBL" id="VNHS01000014">
    <property type="protein sequence ID" value="TYP69511.1"/>
    <property type="molecule type" value="Genomic_DNA"/>
</dbReference>
<evidence type="ECO:0000313" key="4">
    <source>
        <dbReference type="Proteomes" id="UP000323257"/>
    </source>
</evidence>
<proteinExistence type="predicted"/>
<comment type="caution">
    <text evidence="3">The sequence shown here is derived from an EMBL/GenBank/DDBJ whole genome shotgun (WGS) entry which is preliminary data.</text>
</comment>
<evidence type="ECO:0000313" key="3">
    <source>
        <dbReference type="EMBL" id="TYP69511.1"/>
    </source>
</evidence>
<feature type="domain" description="DUF3658" evidence="2">
    <location>
        <begin position="238"/>
        <end position="338"/>
    </location>
</feature>
<dbReference type="AlphaFoldDB" id="A0A5S5BQP2"/>
<protein>
    <submittedName>
        <fullName evidence="3">Uncharacterized protein DUF3658</fullName>
    </submittedName>
</protein>
<organism evidence="3 4">
    <name type="scientific">Paenibacillus methanolicus</name>
    <dbReference type="NCBI Taxonomy" id="582686"/>
    <lineage>
        <taxon>Bacteria</taxon>
        <taxon>Bacillati</taxon>
        <taxon>Bacillota</taxon>
        <taxon>Bacilli</taxon>
        <taxon>Bacillales</taxon>
        <taxon>Paenibacillaceae</taxon>
        <taxon>Paenibacillus</taxon>
    </lineage>
</organism>
<gene>
    <name evidence="3" type="ORF">BCM02_11427</name>
</gene>
<accession>A0A5S5BQP2</accession>